<comment type="pathway">
    <text evidence="6">Cell wall biogenesis; peptidoglycan biosynthesis.</text>
</comment>
<comment type="subcellular location">
    <subcellularLocation>
        <location evidence="6">Cell inner membrane</location>
        <topology evidence="6">Multi-pass membrane protein</topology>
    </subcellularLocation>
    <subcellularLocation>
        <location evidence="1">Membrane</location>
        <topology evidence="1">Multi-pass membrane protein</topology>
    </subcellularLocation>
</comment>
<organism evidence="7 8">
    <name type="scientific">Sphingomicrobium clamense</name>
    <dbReference type="NCBI Taxonomy" id="2851013"/>
    <lineage>
        <taxon>Bacteria</taxon>
        <taxon>Pseudomonadati</taxon>
        <taxon>Pseudomonadota</taxon>
        <taxon>Alphaproteobacteria</taxon>
        <taxon>Sphingomonadales</taxon>
        <taxon>Sphingomonadaceae</taxon>
        <taxon>Sphingomicrobium</taxon>
    </lineage>
</organism>
<keyword evidence="6" id="KW-0961">Cell wall biogenesis/degradation</keyword>
<evidence type="ECO:0000313" key="8">
    <source>
        <dbReference type="Proteomes" id="UP000698028"/>
    </source>
</evidence>
<feature type="transmembrane region" description="Helical" evidence="6">
    <location>
        <begin position="311"/>
        <end position="329"/>
    </location>
</feature>
<protein>
    <recommendedName>
        <fullName evidence="6">Peptidoglycan glycosyltransferase MrdB</fullName>
        <shortName evidence="6">PGT</shortName>
        <ecNumber evidence="6">2.4.99.28</ecNumber>
    </recommendedName>
    <alternativeName>
        <fullName evidence="6">Cell elongation protein RodA</fullName>
    </alternativeName>
    <alternativeName>
        <fullName evidence="6">Cell wall polymerase</fullName>
    </alternativeName>
    <alternativeName>
        <fullName evidence="6">Peptidoglycan polymerase</fullName>
        <shortName evidence="6">PG polymerase</shortName>
    </alternativeName>
</protein>
<comment type="caution">
    <text evidence="7">The sequence shown here is derived from an EMBL/GenBank/DDBJ whole genome shotgun (WGS) entry which is preliminary data.</text>
</comment>
<evidence type="ECO:0000256" key="6">
    <source>
        <dbReference type="HAMAP-Rule" id="MF_02079"/>
    </source>
</evidence>
<keyword evidence="6" id="KW-1003">Cell membrane</keyword>
<dbReference type="Proteomes" id="UP000698028">
    <property type="component" value="Unassembled WGS sequence"/>
</dbReference>
<keyword evidence="6" id="KW-0808">Transferase</keyword>
<dbReference type="EC" id="2.4.99.28" evidence="6"/>
<dbReference type="EMBL" id="JAHVAH010000001">
    <property type="protein sequence ID" value="MBW0145279.1"/>
    <property type="molecule type" value="Genomic_DNA"/>
</dbReference>
<evidence type="ECO:0000256" key="1">
    <source>
        <dbReference type="ARBA" id="ARBA00004141"/>
    </source>
</evidence>
<keyword evidence="6" id="KW-0997">Cell inner membrane</keyword>
<dbReference type="InterPro" id="IPR001182">
    <property type="entry name" value="FtsW/RodA"/>
</dbReference>
<keyword evidence="6" id="KW-0328">Glycosyltransferase</keyword>
<feature type="transmembrane region" description="Helical" evidence="6">
    <location>
        <begin position="269"/>
        <end position="290"/>
    </location>
</feature>
<gene>
    <name evidence="6 7" type="primary">rodA</name>
    <name evidence="6" type="synonym">mrdB</name>
    <name evidence="7" type="ORF">KTQ36_08230</name>
</gene>
<comment type="catalytic activity">
    <reaction evidence="6">
        <text>[GlcNAc-(1-&gt;4)-Mur2Ac(oyl-L-Ala-gamma-D-Glu-L-Lys-D-Ala-D-Ala)](n)-di-trans,octa-cis-undecaprenyl diphosphate + beta-D-GlcNAc-(1-&gt;4)-Mur2Ac(oyl-L-Ala-gamma-D-Glu-L-Lys-D-Ala-D-Ala)-di-trans,octa-cis-undecaprenyl diphosphate = [GlcNAc-(1-&gt;4)-Mur2Ac(oyl-L-Ala-gamma-D-Glu-L-Lys-D-Ala-D-Ala)](n+1)-di-trans,octa-cis-undecaprenyl diphosphate + di-trans,octa-cis-undecaprenyl diphosphate + H(+)</text>
        <dbReference type="Rhea" id="RHEA:23708"/>
        <dbReference type="Rhea" id="RHEA-COMP:9602"/>
        <dbReference type="Rhea" id="RHEA-COMP:9603"/>
        <dbReference type="ChEBI" id="CHEBI:15378"/>
        <dbReference type="ChEBI" id="CHEBI:58405"/>
        <dbReference type="ChEBI" id="CHEBI:60033"/>
        <dbReference type="ChEBI" id="CHEBI:78435"/>
        <dbReference type="EC" id="2.4.99.28"/>
    </reaction>
</comment>
<feature type="transmembrane region" description="Helical" evidence="6">
    <location>
        <begin position="43"/>
        <end position="61"/>
    </location>
</feature>
<feature type="transmembrane region" description="Helical" evidence="6">
    <location>
        <begin position="160"/>
        <end position="177"/>
    </location>
</feature>
<evidence type="ECO:0000256" key="4">
    <source>
        <dbReference type="ARBA" id="ARBA00022989"/>
    </source>
</evidence>
<comment type="similarity">
    <text evidence="6">Belongs to the SEDS family. MrdB/RodA subfamily.</text>
</comment>
<proteinExistence type="inferred from homology"/>
<feature type="transmembrane region" description="Helical" evidence="6">
    <location>
        <begin position="137"/>
        <end position="154"/>
    </location>
</feature>
<accession>A0ABS6V6U0</accession>
<dbReference type="RefSeq" id="WP_218633198.1">
    <property type="nucleotide sequence ID" value="NZ_JAHVAH010000001.1"/>
</dbReference>
<dbReference type="InterPro" id="IPR011923">
    <property type="entry name" value="RodA/MrdB"/>
</dbReference>
<dbReference type="NCBIfam" id="TIGR02210">
    <property type="entry name" value="rodA_shape"/>
    <property type="match status" value="1"/>
</dbReference>
<feature type="transmembrane region" description="Helical" evidence="6">
    <location>
        <begin position="182"/>
        <end position="200"/>
    </location>
</feature>
<feature type="transmembrane region" description="Helical" evidence="6">
    <location>
        <begin position="335"/>
        <end position="356"/>
    </location>
</feature>
<feature type="transmembrane region" description="Helical" evidence="6">
    <location>
        <begin position="12"/>
        <end position="31"/>
    </location>
</feature>
<reference evidence="7 8" key="1">
    <citation type="submission" date="2021-07" db="EMBL/GenBank/DDBJ databases">
        <title>The draft genome sequence of Sphingomicrobium sp. B8.</title>
        <authorList>
            <person name="Mu L."/>
        </authorList>
    </citation>
    <scope>NUCLEOTIDE SEQUENCE [LARGE SCALE GENOMIC DNA]</scope>
    <source>
        <strain evidence="7 8">B8</strain>
    </source>
</reference>
<keyword evidence="2 6" id="KW-0812">Transmembrane</keyword>
<dbReference type="PANTHER" id="PTHR30474">
    <property type="entry name" value="CELL CYCLE PROTEIN"/>
    <property type="match status" value="1"/>
</dbReference>
<keyword evidence="3 6" id="KW-0133">Cell shape</keyword>
<dbReference type="HAMAP" id="MF_02079">
    <property type="entry name" value="PGT_RodA"/>
    <property type="match status" value="1"/>
</dbReference>
<keyword evidence="8" id="KW-1185">Reference proteome</keyword>
<evidence type="ECO:0000256" key="5">
    <source>
        <dbReference type="ARBA" id="ARBA00023136"/>
    </source>
</evidence>
<dbReference type="Pfam" id="PF01098">
    <property type="entry name" value="FTSW_RODA_SPOVE"/>
    <property type="match status" value="1"/>
</dbReference>
<evidence type="ECO:0000256" key="3">
    <source>
        <dbReference type="ARBA" id="ARBA00022960"/>
    </source>
</evidence>
<keyword evidence="4 6" id="KW-1133">Transmembrane helix</keyword>
<evidence type="ECO:0000313" key="7">
    <source>
        <dbReference type="EMBL" id="MBW0145279.1"/>
    </source>
</evidence>
<evidence type="ECO:0000256" key="2">
    <source>
        <dbReference type="ARBA" id="ARBA00022692"/>
    </source>
</evidence>
<feature type="transmembrane region" description="Helical" evidence="6">
    <location>
        <begin position="73"/>
        <end position="91"/>
    </location>
</feature>
<name>A0ABS6V6U0_9SPHN</name>
<keyword evidence="5 6" id="KW-0472">Membrane</keyword>
<keyword evidence="6" id="KW-0573">Peptidoglycan synthesis</keyword>
<feature type="transmembrane region" description="Helical" evidence="6">
    <location>
        <begin position="111"/>
        <end position="130"/>
    </location>
</feature>
<dbReference type="PANTHER" id="PTHR30474:SF1">
    <property type="entry name" value="PEPTIDOGLYCAN GLYCOSYLTRANSFERASE MRDB"/>
    <property type="match status" value="1"/>
</dbReference>
<comment type="function">
    <text evidence="6">Peptidoglycan polymerase that is essential for cell wall elongation.</text>
</comment>
<sequence length="371" mass="39972">MIAVPRPIANLPWVLLISVCLIAGVGLLTLYSTAGGSLEPWALRQGLIFVAVLGAALVIRLFPESFIKAMTPLAYVAVLVLLVLVEAMGYVGKGAQRWIDLGFMKLQPSEFMKVVIVLVLAYFYELLPAGDLRKLRALWPPALLIGIPVGLILLQPDLGTALAVCFVGVVVMFLAGLPMWYFVAGGLSLLAALPIAYAFMHDYQRRRVLIFLDPEADPLGAGYHISQSKIAIGSGGTFGKGYLDGSQSHLQYLPEGHTDFIFSAMVEEWGLVGGVVLILAFAVLIGWGLRLARTAPTRFARLASAGLASNIFFYVAVNLMMVMGMAPVVGIPLPLVSHGGSTVMTVMLSIGVLMAFDRQRRNAPRYQPDEG</sequence>